<dbReference type="RefSeq" id="WP_189010412.1">
    <property type="nucleotide sequence ID" value="NZ_BMPP01000014.1"/>
</dbReference>
<name>A0ABQ2F2F6_9DEIO</name>
<dbReference type="Proteomes" id="UP000647587">
    <property type="component" value="Unassembled WGS sequence"/>
</dbReference>
<reference evidence="3" key="1">
    <citation type="journal article" date="2019" name="Int. J. Syst. Evol. Microbiol.">
        <title>The Global Catalogue of Microorganisms (GCM) 10K type strain sequencing project: providing services to taxonomists for standard genome sequencing and annotation.</title>
        <authorList>
            <consortium name="The Broad Institute Genomics Platform"/>
            <consortium name="The Broad Institute Genome Sequencing Center for Infectious Disease"/>
            <person name="Wu L."/>
            <person name="Ma J."/>
        </authorList>
    </citation>
    <scope>NUCLEOTIDE SEQUENCE [LARGE SCALE GENOMIC DNA]</scope>
    <source>
        <strain evidence="3">JCM 30331</strain>
    </source>
</reference>
<comment type="caution">
    <text evidence="2">The sequence shown here is derived from an EMBL/GenBank/DDBJ whole genome shotgun (WGS) entry which is preliminary data.</text>
</comment>
<gene>
    <name evidence="2" type="ORF">GCM10008955_31140</name>
</gene>
<evidence type="ECO:0000313" key="2">
    <source>
        <dbReference type="EMBL" id="GGK34964.1"/>
    </source>
</evidence>
<proteinExistence type="predicted"/>
<accession>A0ABQ2F2F6</accession>
<sequence>MDFLDLALCALALTLAVRARRAFLEGAQTSHLPPAEQWWWLGVLAVTGIKLLMAVRLYG</sequence>
<feature type="transmembrane region" description="Helical" evidence="1">
    <location>
        <begin position="37"/>
        <end position="58"/>
    </location>
</feature>
<dbReference type="EMBL" id="BMPP01000014">
    <property type="protein sequence ID" value="GGK34964.1"/>
    <property type="molecule type" value="Genomic_DNA"/>
</dbReference>
<keyword evidence="1" id="KW-1133">Transmembrane helix</keyword>
<evidence type="ECO:0000313" key="3">
    <source>
        <dbReference type="Proteomes" id="UP000647587"/>
    </source>
</evidence>
<keyword evidence="1" id="KW-0472">Membrane</keyword>
<keyword evidence="3" id="KW-1185">Reference proteome</keyword>
<evidence type="ECO:0000256" key="1">
    <source>
        <dbReference type="SAM" id="Phobius"/>
    </source>
</evidence>
<keyword evidence="1" id="KW-0812">Transmembrane</keyword>
<protein>
    <submittedName>
        <fullName evidence="2">Uncharacterized protein</fullName>
    </submittedName>
</protein>
<organism evidence="2 3">
    <name type="scientific">Deinococcus malanensis</name>
    <dbReference type="NCBI Taxonomy" id="1706855"/>
    <lineage>
        <taxon>Bacteria</taxon>
        <taxon>Thermotogati</taxon>
        <taxon>Deinococcota</taxon>
        <taxon>Deinococci</taxon>
        <taxon>Deinococcales</taxon>
        <taxon>Deinococcaceae</taxon>
        <taxon>Deinococcus</taxon>
    </lineage>
</organism>